<reference evidence="9" key="1">
    <citation type="submission" date="2022-08" db="EMBL/GenBank/DDBJ databases">
        <title>Draft genome sequencing of Roseisolibacter agri AW1220.</title>
        <authorList>
            <person name="Tobiishi Y."/>
            <person name="Tonouchi A."/>
        </authorList>
    </citation>
    <scope>NUCLEOTIDE SEQUENCE</scope>
    <source>
        <strain evidence="9">AW1220</strain>
    </source>
</reference>
<feature type="transmembrane region" description="Helical" evidence="7">
    <location>
        <begin position="133"/>
        <end position="155"/>
    </location>
</feature>
<dbReference type="Proteomes" id="UP001161325">
    <property type="component" value="Unassembled WGS sequence"/>
</dbReference>
<proteinExistence type="predicted"/>
<keyword evidence="2" id="KW-0813">Transport</keyword>
<dbReference type="GO" id="GO:0015297">
    <property type="term" value="F:antiporter activity"/>
    <property type="evidence" value="ECO:0007669"/>
    <property type="project" value="InterPro"/>
</dbReference>
<dbReference type="AlphaFoldDB" id="A0AA37VCG0"/>
<dbReference type="RefSeq" id="WP_284352064.1">
    <property type="nucleotide sequence ID" value="NZ_BRXS01000006.1"/>
</dbReference>
<dbReference type="Pfam" id="PF00999">
    <property type="entry name" value="Na_H_Exchanger"/>
    <property type="match status" value="1"/>
</dbReference>
<keyword evidence="3 7" id="KW-0812">Transmembrane</keyword>
<feature type="transmembrane region" description="Helical" evidence="7">
    <location>
        <begin position="202"/>
        <end position="220"/>
    </location>
</feature>
<accession>A0AA37VCG0</accession>
<dbReference type="InterPro" id="IPR038770">
    <property type="entry name" value="Na+/solute_symporter_sf"/>
</dbReference>
<evidence type="ECO:0000256" key="6">
    <source>
        <dbReference type="ARBA" id="ARBA00023136"/>
    </source>
</evidence>
<feature type="domain" description="Cation/H+ exchanger transmembrane" evidence="8">
    <location>
        <begin position="20"/>
        <end position="399"/>
    </location>
</feature>
<feature type="transmembrane region" description="Helical" evidence="7">
    <location>
        <begin position="64"/>
        <end position="85"/>
    </location>
</feature>
<keyword evidence="4 7" id="KW-1133">Transmembrane helix</keyword>
<sequence length="419" mass="42484">MLDLPRLLLQLLVVLAAARAFGWLAQRVAQPRVIGEMVAGLVLGPSVFGALAPALAARVFPPDALAPLAAVAQLGVLLFLLVVGLRLDLGALRLRAGAAVAMSHASIAVPFALGAALAPLLPRELAGPHVSPLAFALFLGAAMSVTAFPVLARILEERRLTGTRLGTLALAAAAVDDVSAWTILAGVVAVARAGAAGGAGTAVLRALGLTALVVVAALATRPLLRRRLLRHGGRVDAPDVGLVVVLALATALATEHAGVHALFGAFLAGTLVPREQGVAAALATRMEELVVTALLPAFFAFAGLRASVALIDGAALWAVFGLLMLVAVGGKLGGSAVAARLAGLPWDESLGLGILMNTRGLMELVILSIGLDVGAISPTLYAMMVLMALATTIMTAPLLALVERRVRSADGARAAAVAR</sequence>
<evidence type="ECO:0000256" key="2">
    <source>
        <dbReference type="ARBA" id="ARBA00022448"/>
    </source>
</evidence>
<feature type="transmembrane region" description="Helical" evidence="7">
    <location>
        <begin position="381"/>
        <end position="402"/>
    </location>
</feature>
<evidence type="ECO:0000256" key="1">
    <source>
        <dbReference type="ARBA" id="ARBA00004141"/>
    </source>
</evidence>
<feature type="transmembrane region" description="Helical" evidence="7">
    <location>
        <begin position="289"/>
        <end position="308"/>
    </location>
</feature>
<dbReference type="InterPro" id="IPR006153">
    <property type="entry name" value="Cation/H_exchanger_TM"/>
</dbReference>
<dbReference type="InterPro" id="IPR050794">
    <property type="entry name" value="CPA2_transporter"/>
</dbReference>
<gene>
    <name evidence="9" type="ORF">rosag_41410</name>
</gene>
<feature type="transmembrane region" description="Helical" evidence="7">
    <location>
        <begin position="37"/>
        <end position="57"/>
    </location>
</feature>
<dbReference type="PANTHER" id="PTHR32468">
    <property type="entry name" value="CATION/H + ANTIPORTER"/>
    <property type="match status" value="1"/>
</dbReference>
<evidence type="ECO:0000256" key="7">
    <source>
        <dbReference type="SAM" id="Phobius"/>
    </source>
</evidence>
<protein>
    <recommendedName>
        <fullName evidence="8">Cation/H+ exchanger transmembrane domain-containing protein</fullName>
    </recommendedName>
</protein>
<feature type="transmembrane region" description="Helical" evidence="7">
    <location>
        <begin position="97"/>
        <end position="121"/>
    </location>
</feature>
<evidence type="ECO:0000256" key="3">
    <source>
        <dbReference type="ARBA" id="ARBA00022692"/>
    </source>
</evidence>
<dbReference type="PANTHER" id="PTHR32468:SF0">
    <property type="entry name" value="K(+)_H(+) ANTIPORTER 1"/>
    <property type="match status" value="1"/>
</dbReference>
<evidence type="ECO:0000259" key="8">
    <source>
        <dbReference type="Pfam" id="PF00999"/>
    </source>
</evidence>
<name>A0AA37VCG0_9BACT</name>
<feature type="transmembrane region" description="Helical" evidence="7">
    <location>
        <begin position="240"/>
        <end position="268"/>
    </location>
</feature>
<dbReference type="GO" id="GO:0016020">
    <property type="term" value="C:membrane"/>
    <property type="evidence" value="ECO:0007669"/>
    <property type="project" value="UniProtKB-SubCell"/>
</dbReference>
<organism evidence="9 10">
    <name type="scientific">Roseisolibacter agri</name>
    <dbReference type="NCBI Taxonomy" id="2014610"/>
    <lineage>
        <taxon>Bacteria</taxon>
        <taxon>Pseudomonadati</taxon>
        <taxon>Gemmatimonadota</taxon>
        <taxon>Gemmatimonadia</taxon>
        <taxon>Gemmatimonadales</taxon>
        <taxon>Gemmatimonadaceae</taxon>
        <taxon>Roseisolibacter</taxon>
    </lineage>
</organism>
<keyword evidence="5" id="KW-0406">Ion transport</keyword>
<evidence type="ECO:0000256" key="5">
    <source>
        <dbReference type="ARBA" id="ARBA00023065"/>
    </source>
</evidence>
<evidence type="ECO:0000313" key="9">
    <source>
        <dbReference type="EMBL" id="GLC27628.1"/>
    </source>
</evidence>
<dbReference type="GO" id="GO:1902600">
    <property type="term" value="P:proton transmembrane transport"/>
    <property type="evidence" value="ECO:0007669"/>
    <property type="project" value="InterPro"/>
</dbReference>
<feature type="transmembrane region" description="Helical" evidence="7">
    <location>
        <begin position="167"/>
        <end position="190"/>
    </location>
</feature>
<keyword evidence="6 7" id="KW-0472">Membrane</keyword>
<comment type="subcellular location">
    <subcellularLocation>
        <location evidence="1">Membrane</location>
        <topology evidence="1">Multi-pass membrane protein</topology>
    </subcellularLocation>
</comment>
<evidence type="ECO:0000256" key="4">
    <source>
        <dbReference type="ARBA" id="ARBA00022989"/>
    </source>
</evidence>
<comment type="caution">
    <text evidence="9">The sequence shown here is derived from an EMBL/GenBank/DDBJ whole genome shotgun (WGS) entry which is preliminary data.</text>
</comment>
<dbReference type="Gene3D" id="1.20.1530.20">
    <property type="match status" value="1"/>
</dbReference>
<keyword evidence="10" id="KW-1185">Reference proteome</keyword>
<feature type="transmembrane region" description="Helical" evidence="7">
    <location>
        <begin position="314"/>
        <end position="338"/>
    </location>
</feature>
<dbReference type="EMBL" id="BRXS01000006">
    <property type="protein sequence ID" value="GLC27628.1"/>
    <property type="molecule type" value="Genomic_DNA"/>
</dbReference>
<evidence type="ECO:0000313" key="10">
    <source>
        <dbReference type="Proteomes" id="UP001161325"/>
    </source>
</evidence>